<reference evidence="1" key="2">
    <citation type="submission" date="2004-02" db="EMBL/GenBank/DDBJ databases">
        <authorList>
            <person name="Stowe-Evans E."/>
            <person name="Ford J."/>
            <person name="Kehoe D.M."/>
        </authorList>
    </citation>
    <scope>NUCLEOTIDE SEQUENCE</scope>
    <source>
        <strain evidence="1">FD33</strain>
    </source>
</reference>
<reference evidence="1" key="1">
    <citation type="journal article" date="2004" name="J. Bacteriol.">
        <title>Genomic DNA microarray analysis: identification of new genes regulated by light color in the cyanobacterium Fremyella diplosiphon.</title>
        <authorList>
            <person name="Stowe-Evans E.L."/>
            <person name="Ford J."/>
            <person name="Kehoe D.M."/>
        </authorList>
    </citation>
    <scope>NUCLEOTIDE SEQUENCE</scope>
    <source>
        <strain evidence="1">FD33</strain>
    </source>
</reference>
<protein>
    <submittedName>
        <fullName evidence="1">Uncharacterized protein</fullName>
    </submittedName>
</protein>
<dbReference type="EMBL" id="AY548440">
    <property type="protein sequence ID" value="AAT41892.1"/>
    <property type="molecule type" value="Genomic_DNA"/>
</dbReference>
<sequence length="292" mass="33612">MFRMYILSVLFSATKPMYNNYNQSSFPHPGSLSIWRGNYFNYVVPNNWRVVEDGQFAVVLVSPDNAALTIMVGNSGLPVNYNPWQFVYEKLLAMQPYDLRIGQPRPAPPIAGCSVAYEFDCTYFSNGIPYQGLAKCSVAYSYNICTMVMTCAASHQSQWANYASWLPQVAFQVSATNGAAFGMQGIMAQNLDISQTEGQRYQEYREWSQRTWDEVRGQRNESIDRQNFQFRENLGNVTTWTNSYGYPTVELPNNYNYYWINRQGQIYGTNNSTENPNFGSTQDWVRMNRYLP</sequence>
<proteinExistence type="predicted"/>
<organism evidence="1">
    <name type="scientific">Microchaete diplosiphon</name>
    <name type="common">Fremyella diplosiphon</name>
    <dbReference type="NCBI Taxonomy" id="1197"/>
    <lineage>
        <taxon>Bacteria</taxon>
        <taxon>Bacillati</taxon>
        <taxon>Cyanobacteriota</taxon>
        <taxon>Cyanophyceae</taxon>
        <taxon>Nostocales</taxon>
        <taxon>Rivulariaceae</taxon>
        <taxon>Microchaete</taxon>
    </lineage>
</organism>
<name>Q6H077_MICDP</name>
<dbReference type="AlphaFoldDB" id="Q6H077"/>
<accession>Q6H077</accession>
<evidence type="ECO:0000313" key="1">
    <source>
        <dbReference type="EMBL" id="AAT41892.1"/>
    </source>
</evidence>